<proteinExistence type="predicted"/>
<evidence type="ECO:0000313" key="2">
    <source>
        <dbReference type="EMBL" id="QUC11147.1"/>
    </source>
</evidence>
<name>A0AB37HV03_9ACTN</name>
<dbReference type="RefSeq" id="WP_014845170.1">
    <property type="nucleotide sequence ID" value="NZ_CAUVFX010000016.1"/>
</dbReference>
<organism evidence="2 3">
    <name type="scientific">Arachnia propionica</name>
    <dbReference type="NCBI Taxonomy" id="1750"/>
    <lineage>
        <taxon>Bacteria</taxon>
        <taxon>Bacillati</taxon>
        <taxon>Actinomycetota</taxon>
        <taxon>Actinomycetes</taxon>
        <taxon>Propionibacteriales</taxon>
        <taxon>Propionibacteriaceae</taxon>
        <taxon>Arachnia</taxon>
    </lineage>
</organism>
<accession>A0AB37HV03</accession>
<dbReference type="EMBL" id="CP072385">
    <property type="protein sequence ID" value="QUC11147.1"/>
    <property type="molecule type" value="Genomic_DNA"/>
</dbReference>
<dbReference type="AlphaFoldDB" id="A0AB37HV03"/>
<sequence>MALNIKNKRVCELARQAADRFETTQVDVIERALLELLNHEEKVRQARFERIMELAGEIHDSMTDEEREALRNVDQEIYDEDGLPR</sequence>
<gene>
    <name evidence="2" type="ORF">J5A53_00090</name>
</gene>
<protein>
    <submittedName>
        <fullName evidence="2">Type II toxin-antitoxin system VapB family antitoxin</fullName>
    </submittedName>
</protein>
<dbReference type="Pfam" id="PF07704">
    <property type="entry name" value="PSK_trans_fac"/>
    <property type="match status" value="1"/>
</dbReference>
<keyword evidence="1" id="KW-1277">Toxin-antitoxin system</keyword>
<dbReference type="Proteomes" id="UP000677180">
    <property type="component" value="Chromosome"/>
</dbReference>
<dbReference type="InterPro" id="IPR011660">
    <property type="entry name" value="VapB-like"/>
</dbReference>
<evidence type="ECO:0000256" key="1">
    <source>
        <dbReference type="ARBA" id="ARBA00022649"/>
    </source>
</evidence>
<reference evidence="2" key="1">
    <citation type="submission" date="2021-03" db="EMBL/GenBank/DDBJ databases">
        <title>Human Oral Microbial Genomes.</title>
        <authorList>
            <person name="Johnston C.D."/>
            <person name="Chen T."/>
            <person name="Dewhirst F.E."/>
        </authorList>
    </citation>
    <scope>NUCLEOTIDE SEQUENCE</scope>
    <source>
        <strain evidence="2">F0714</strain>
    </source>
</reference>
<evidence type="ECO:0000313" key="3">
    <source>
        <dbReference type="Proteomes" id="UP000677180"/>
    </source>
</evidence>